<gene>
    <name evidence="3" type="ORF">HGK34_21735</name>
</gene>
<dbReference type="InterPro" id="IPR025420">
    <property type="entry name" value="DUF4143"/>
</dbReference>
<accession>A0ABS1LRQ6</accession>
<dbReference type="RefSeq" id="WP_201851415.1">
    <property type="nucleotide sequence ID" value="NZ_JABBYC010000095.1"/>
</dbReference>
<dbReference type="Pfam" id="PF13173">
    <property type="entry name" value="AAA_14"/>
    <property type="match status" value="1"/>
</dbReference>
<dbReference type="PANTHER" id="PTHR43566:SF2">
    <property type="entry name" value="DUF4143 DOMAIN-CONTAINING PROTEIN"/>
    <property type="match status" value="1"/>
</dbReference>
<dbReference type="SUPFAM" id="SSF52980">
    <property type="entry name" value="Restriction endonuclease-like"/>
    <property type="match status" value="1"/>
</dbReference>
<sequence length="429" mass="46091">MTAPSTAGTYVRRVIDEAIDRYIGSLPAIALQGAKGVGKTATALQRADQALDLSVPALRETFRASVEPLKGLAGTTLIDEWQREPSSWDFVKRAVDAGAPAGSYVVAGSSAPPGATVHSGAGRILTLRMRPLSLAERRLDTPAVSLAELLDGTNPDVEGRTNSDLADYTQEILSTGLPGLRRFPAEIRRAQIDSYIDATVNQEFAEQGISVRRPATLRAWMAAYAAATATTTTYTRILEAATPGLQEKPARSTTTVYRDALMRAFLLDPLDAWIPGMNHFTRLAQGPKHLLADPGIAARLLGANQRSLLRGQTSGPEMPRDGSLLGALFEHLVAMSVQTYAQAAQARVSHLRTQDGRHEVDLIVERDGAVVALEVKLATTIDDHDVRHLHWLREQLGDDLVDAAVISTGPVTYRRPDGIAVIPAALLGP</sequence>
<evidence type="ECO:0000259" key="1">
    <source>
        <dbReference type="Pfam" id="PF13173"/>
    </source>
</evidence>
<dbReference type="GO" id="GO:0005524">
    <property type="term" value="F:ATP binding"/>
    <property type="evidence" value="ECO:0007669"/>
    <property type="project" value="UniProtKB-KW"/>
</dbReference>
<protein>
    <submittedName>
        <fullName evidence="3">ATP-binding protein</fullName>
    </submittedName>
</protein>
<dbReference type="PANTHER" id="PTHR43566">
    <property type="entry name" value="CONSERVED PROTEIN"/>
    <property type="match status" value="1"/>
</dbReference>
<feature type="domain" description="AAA" evidence="1">
    <location>
        <begin position="27"/>
        <end position="136"/>
    </location>
</feature>
<evidence type="ECO:0000313" key="4">
    <source>
        <dbReference type="Proteomes" id="UP000675409"/>
    </source>
</evidence>
<dbReference type="InterPro" id="IPR041682">
    <property type="entry name" value="AAA_14"/>
</dbReference>
<reference evidence="3 4" key="1">
    <citation type="journal article" date="2021" name="Arch. Microbiol.">
        <title>Myceligenerans indicum sp. nov., an actinobacterium isolated from mangrove sediment of Sundarbans, India.</title>
        <authorList>
            <person name="Asha K."/>
            <person name="Bhadury P."/>
        </authorList>
    </citation>
    <scope>NUCLEOTIDE SEQUENCE [LARGE SCALE GENOMIC DNA]</scope>
    <source>
        <strain evidence="3 4">I2</strain>
    </source>
</reference>
<dbReference type="Pfam" id="PF13635">
    <property type="entry name" value="DUF4143"/>
    <property type="match status" value="1"/>
</dbReference>
<keyword evidence="3" id="KW-0547">Nucleotide-binding</keyword>
<comment type="caution">
    <text evidence="3">The sequence shown here is derived from an EMBL/GenBank/DDBJ whole genome shotgun (WGS) entry which is preliminary data.</text>
</comment>
<dbReference type="InterPro" id="IPR011335">
    <property type="entry name" value="Restrct_endonuc-II-like"/>
</dbReference>
<dbReference type="Proteomes" id="UP000675409">
    <property type="component" value="Unassembled WGS sequence"/>
</dbReference>
<evidence type="ECO:0000259" key="2">
    <source>
        <dbReference type="Pfam" id="PF13635"/>
    </source>
</evidence>
<evidence type="ECO:0000313" key="3">
    <source>
        <dbReference type="EMBL" id="MBL0888863.1"/>
    </source>
</evidence>
<organism evidence="3 4">
    <name type="scientific">Myceligenerans indicum</name>
    <dbReference type="NCBI Taxonomy" id="2593663"/>
    <lineage>
        <taxon>Bacteria</taxon>
        <taxon>Bacillati</taxon>
        <taxon>Actinomycetota</taxon>
        <taxon>Actinomycetes</taxon>
        <taxon>Micrococcales</taxon>
        <taxon>Promicromonosporaceae</taxon>
        <taxon>Myceligenerans</taxon>
    </lineage>
</organism>
<feature type="domain" description="DUF4143" evidence="2">
    <location>
        <begin position="210"/>
        <end position="377"/>
    </location>
</feature>
<keyword evidence="3" id="KW-0067">ATP-binding</keyword>
<proteinExistence type="predicted"/>
<name>A0ABS1LRQ6_9MICO</name>
<dbReference type="EMBL" id="JABBYC010000095">
    <property type="protein sequence ID" value="MBL0888863.1"/>
    <property type="molecule type" value="Genomic_DNA"/>
</dbReference>
<keyword evidence="4" id="KW-1185">Reference proteome</keyword>